<name>A0A4Y2QCL2_ARAVE</name>
<protein>
    <submittedName>
        <fullName evidence="1">Uncharacterized protein</fullName>
    </submittedName>
</protein>
<dbReference type="AlphaFoldDB" id="A0A4Y2QCL2"/>
<dbReference type="EMBL" id="BGPR01013436">
    <property type="protein sequence ID" value="GBN60640.1"/>
    <property type="molecule type" value="Genomic_DNA"/>
</dbReference>
<dbReference type="OrthoDB" id="6465475at2759"/>
<evidence type="ECO:0000313" key="2">
    <source>
        <dbReference type="Proteomes" id="UP000499080"/>
    </source>
</evidence>
<sequence>MVNISMLTTQTIMFVQNLEPAQISKKRSMIGDSQPDPYPQYVVLPQYNPTSGSIFSNDPSVTSFTNTFIQLVYNSPILREAFDISELRVSQYSQLAYKYNLDMLSNYGLEDPASLAEFSIRAIVPNFDVLTMAFMTRFKANLAANFLFVEGILTIDNAERLALKYAQTVENYARIAMTADPTSKFEVLTESFIDFVRSVDDNAIAMTPLMVFYYGNEWFVAAVNYKWLYQW</sequence>
<dbReference type="Gene3D" id="1.10.274.60">
    <property type="entry name" value="Spidroin, repetitive domain"/>
    <property type="match status" value="1"/>
</dbReference>
<keyword evidence="2" id="KW-1185">Reference proteome</keyword>
<accession>A0A4Y2QCL2</accession>
<proteinExistence type="predicted"/>
<gene>
    <name evidence="1" type="ORF">AVEN_28769_1</name>
</gene>
<dbReference type="Proteomes" id="UP000499080">
    <property type="component" value="Unassembled WGS sequence"/>
</dbReference>
<dbReference type="InterPro" id="IPR043070">
    <property type="entry name" value="Spidroin_repeat"/>
</dbReference>
<reference evidence="1 2" key="1">
    <citation type="journal article" date="2019" name="Sci. Rep.">
        <title>Orb-weaving spider Araneus ventricosus genome elucidates the spidroin gene catalogue.</title>
        <authorList>
            <person name="Kono N."/>
            <person name="Nakamura H."/>
            <person name="Ohtoshi R."/>
            <person name="Moran D.A.P."/>
            <person name="Shinohara A."/>
            <person name="Yoshida Y."/>
            <person name="Fujiwara M."/>
            <person name="Mori M."/>
            <person name="Tomita M."/>
            <person name="Arakawa K."/>
        </authorList>
    </citation>
    <scope>NUCLEOTIDE SEQUENCE [LARGE SCALE GENOMIC DNA]</scope>
</reference>
<comment type="caution">
    <text evidence="1">The sequence shown here is derived from an EMBL/GenBank/DDBJ whole genome shotgun (WGS) entry which is preliminary data.</text>
</comment>
<organism evidence="1 2">
    <name type="scientific">Araneus ventricosus</name>
    <name type="common">Orbweaver spider</name>
    <name type="synonym">Epeira ventricosa</name>
    <dbReference type="NCBI Taxonomy" id="182803"/>
    <lineage>
        <taxon>Eukaryota</taxon>
        <taxon>Metazoa</taxon>
        <taxon>Ecdysozoa</taxon>
        <taxon>Arthropoda</taxon>
        <taxon>Chelicerata</taxon>
        <taxon>Arachnida</taxon>
        <taxon>Araneae</taxon>
        <taxon>Araneomorphae</taxon>
        <taxon>Entelegynae</taxon>
        <taxon>Araneoidea</taxon>
        <taxon>Araneidae</taxon>
        <taxon>Araneus</taxon>
    </lineage>
</organism>
<evidence type="ECO:0000313" key="1">
    <source>
        <dbReference type="EMBL" id="GBN60640.1"/>
    </source>
</evidence>